<dbReference type="GO" id="GO:0009055">
    <property type="term" value="F:electron transfer activity"/>
    <property type="evidence" value="ECO:0007669"/>
    <property type="project" value="InterPro"/>
</dbReference>
<accession>A0A849KIJ7</accession>
<comment type="caution">
    <text evidence="3">The sequence shown here is derived from an EMBL/GenBank/DDBJ whole genome shotgun (WGS) entry which is preliminary data.</text>
</comment>
<evidence type="ECO:0000256" key="1">
    <source>
        <dbReference type="SAM" id="MobiDB-lite"/>
    </source>
</evidence>
<sequence>MSALVVYESSFGNTALVARAVGDGIAEHMPVRVRSVTSLGDDESDGEDLVVVGGPTHAFGMSRPQTRHEAQERMGDRPTDYPGIREWIDRLEPDREGRLYATFDTRVEKVRHLPGSAAHAAARALRNEGHRVVDRGASFYVADVEGPLLPHERDRARQWGERLARRALEMLQRA</sequence>
<dbReference type="Gene3D" id="3.40.50.360">
    <property type="match status" value="1"/>
</dbReference>
<dbReference type="SUPFAM" id="SSF52218">
    <property type="entry name" value="Flavoproteins"/>
    <property type="match status" value="1"/>
</dbReference>
<evidence type="ECO:0000313" key="4">
    <source>
        <dbReference type="Proteomes" id="UP000557204"/>
    </source>
</evidence>
<dbReference type="EMBL" id="JABFAJ010000024">
    <property type="protein sequence ID" value="NNU28483.1"/>
    <property type="molecule type" value="Genomic_DNA"/>
</dbReference>
<evidence type="ECO:0000259" key="2">
    <source>
        <dbReference type="PROSITE" id="PS50902"/>
    </source>
</evidence>
<dbReference type="GO" id="GO:0010181">
    <property type="term" value="F:FMN binding"/>
    <property type="evidence" value="ECO:0007669"/>
    <property type="project" value="InterPro"/>
</dbReference>
<dbReference type="InterPro" id="IPR029039">
    <property type="entry name" value="Flavoprotein-like_sf"/>
</dbReference>
<feature type="region of interest" description="Disordered" evidence="1">
    <location>
        <begin position="55"/>
        <end position="79"/>
    </location>
</feature>
<gene>
    <name evidence="3" type="ORF">HLI28_13155</name>
</gene>
<evidence type="ECO:0000313" key="3">
    <source>
        <dbReference type="EMBL" id="NNU28483.1"/>
    </source>
</evidence>
<dbReference type="AlphaFoldDB" id="A0A849KIJ7"/>
<reference evidence="3 4" key="1">
    <citation type="submission" date="2020-05" db="EMBL/GenBank/DDBJ databases">
        <title>Genome sequence of Isoptericola sp. JC619 isolated from Chilika lagoon, India.</title>
        <authorList>
            <person name="Kumar D."/>
            <person name="Appam K."/>
            <person name="Gandham S."/>
            <person name="Uppada J."/>
            <person name="Sasikala C."/>
            <person name="Venkata Ramana C."/>
        </authorList>
    </citation>
    <scope>NUCLEOTIDE SEQUENCE [LARGE SCALE GENOMIC DNA]</scope>
    <source>
        <strain evidence="3 4">JC619</strain>
    </source>
</reference>
<dbReference type="PROSITE" id="PS50902">
    <property type="entry name" value="FLAVODOXIN_LIKE"/>
    <property type="match status" value="1"/>
</dbReference>
<dbReference type="PROSITE" id="PS00201">
    <property type="entry name" value="FLAVODOXIN"/>
    <property type="match status" value="1"/>
</dbReference>
<dbReference type="InterPro" id="IPR008254">
    <property type="entry name" value="Flavodoxin/NO_synth"/>
</dbReference>
<dbReference type="InterPro" id="IPR001226">
    <property type="entry name" value="Flavodoxin_CS"/>
</dbReference>
<dbReference type="RefSeq" id="WP_171248019.1">
    <property type="nucleotide sequence ID" value="NZ_JABFAJ010000024.1"/>
</dbReference>
<name>A0A849KIJ7_9MICO</name>
<dbReference type="Proteomes" id="UP000557204">
    <property type="component" value="Unassembled WGS sequence"/>
</dbReference>
<feature type="compositionally biased region" description="Basic and acidic residues" evidence="1">
    <location>
        <begin position="66"/>
        <end position="79"/>
    </location>
</feature>
<organism evidence="3 4">
    <name type="scientific">Isoptericola sediminis</name>
    <dbReference type="NCBI Taxonomy" id="2733572"/>
    <lineage>
        <taxon>Bacteria</taxon>
        <taxon>Bacillati</taxon>
        <taxon>Actinomycetota</taxon>
        <taxon>Actinomycetes</taxon>
        <taxon>Micrococcales</taxon>
        <taxon>Promicromonosporaceae</taxon>
        <taxon>Isoptericola</taxon>
    </lineage>
</organism>
<protein>
    <submittedName>
        <fullName evidence="3">Flavodoxin family protein</fullName>
    </submittedName>
</protein>
<keyword evidence="4" id="KW-1185">Reference proteome</keyword>
<feature type="domain" description="Flavodoxin-like" evidence="2">
    <location>
        <begin position="3"/>
        <end position="164"/>
    </location>
</feature>
<proteinExistence type="predicted"/>